<protein>
    <submittedName>
        <fullName evidence="1">Uncharacterized protein</fullName>
    </submittedName>
</protein>
<dbReference type="KEGG" id="hir:HETIRDRAFT_50367"/>
<evidence type="ECO:0000313" key="2">
    <source>
        <dbReference type="Proteomes" id="UP000030671"/>
    </source>
</evidence>
<accession>W4JZA4</accession>
<evidence type="ECO:0000313" key="1">
    <source>
        <dbReference type="EMBL" id="ETW78908.1"/>
    </source>
</evidence>
<dbReference type="OrthoDB" id="2205812at2759"/>
<dbReference type="InParanoid" id="W4JZA4"/>
<feature type="non-terminal residue" evidence="1">
    <location>
        <position position="1"/>
    </location>
</feature>
<gene>
    <name evidence="1" type="ORF">HETIRDRAFT_50367</name>
</gene>
<dbReference type="Proteomes" id="UP000030671">
    <property type="component" value="Unassembled WGS sequence"/>
</dbReference>
<dbReference type="RefSeq" id="XP_009548779.1">
    <property type="nucleotide sequence ID" value="XM_009550484.1"/>
</dbReference>
<keyword evidence="2" id="KW-1185">Reference proteome</keyword>
<dbReference type="GeneID" id="20678144"/>
<sequence>TLTIVYRDIQEKGVNTNSNFTLGWMCLIYKKHKRSSIENYRPITLLNLDYKLLMRVLAMQLAVVIPSLIHKNQAGFITERSIFDQTRLS</sequence>
<dbReference type="EMBL" id="KI925461">
    <property type="protein sequence ID" value="ETW78908.1"/>
    <property type="molecule type" value="Genomic_DNA"/>
</dbReference>
<dbReference type="PANTHER" id="PTHR31635:SF196">
    <property type="entry name" value="REVERSE TRANSCRIPTASE DOMAIN-CONTAINING PROTEIN-RELATED"/>
    <property type="match status" value="1"/>
</dbReference>
<dbReference type="PANTHER" id="PTHR31635">
    <property type="entry name" value="REVERSE TRANSCRIPTASE DOMAIN-CONTAINING PROTEIN-RELATED"/>
    <property type="match status" value="1"/>
</dbReference>
<reference evidence="1 2" key="1">
    <citation type="journal article" date="2012" name="New Phytol.">
        <title>Insight into trade-off between wood decay and parasitism from the genome of a fungal forest pathogen.</title>
        <authorList>
            <person name="Olson A."/>
            <person name="Aerts A."/>
            <person name="Asiegbu F."/>
            <person name="Belbahri L."/>
            <person name="Bouzid O."/>
            <person name="Broberg A."/>
            <person name="Canback B."/>
            <person name="Coutinho P.M."/>
            <person name="Cullen D."/>
            <person name="Dalman K."/>
            <person name="Deflorio G."/>
            <person name="van Diepen L.T."/>
            <person name="Dunand C."/>
            <person name="Duplessis S."/>
            <person name="Durling M."/>
            <person name="Gonthier P."/>
            <person name="Grimwood J."/>
            <person name="Fossdal C.G."/>
            <person name="Hansson D."/>
            <person name="Henrissat B."/>
            <person name="Hietala A."/>
            <person name="Himmelstrand K."/>
            <person name="Hoffmeister D."/>
            <person name="Hogberg N."/>
            <person name="James T.Y."/>
            <person name="Karlsson M."/>
            <person name="Kohler A."/>
            <person name="Kues U."/>
            <person name="Lee Y.H."/>
            <person name="Lin Y.C."/>
            <person name="Lind M."/>
            <person name="Lindquist E."/>
            <person name="Lombard V."/>
            <person name="Lucas S."/>
            <person name="Lunden K."/>
            <person name="Morin E."/>
            <person name="Murat C."/>
            <person name="Park J."/>
            <person name="Raffaello T."/>
            <person name="Rouze P."/>
            <person name="Salamov A."/>
            <person name="Schmutz J."/>
            <person name="Solheim H."/>
            <person name="Stahlberg J."/>
            <person name="Velez H."/>
            <person name="de Vries R.P."/>
            <person name="Wiebenga A."/>
            <person name="Woodward S."/>
            <person name="Yakovlev I."/>
            <person name="Garbelotto M."/>
            <person name="Martin F."/>
            <person name="Grigoriev I.V."/>
            <person name="Stenlid J."/>
        </authorList>
    </citation>
    <scope>NUCLEOTIDE SEQUENCE [LARGE SCALE GENOMIC DNA]</scope>
    <source>
        <strain evidence="1 2">TC 32-1</strain>
    </source>
</reference>
<dbReference type="HOGENOM" id="CLU_2460740_0_0_1"/>
<dbReference type="AlphaFoldDB" id="W4JZA4"/>
<proteinExistence type="predicted"/>
<organism evidence="1 2">
    <name type="scientific">Heterobasidion irregulare (strain TC 32-1)</name>
    <dbReference type="NCBI Taxonomy" id="747525"/>
    <lineage>
        <taxon>Eukaryota</taxon>
        <taxon>Fungi</taxon>
        <taxon>Dikarya</taxon>
        <taxon>Basidiomycota</taxon>
        <taxon>Agaricomycotina</taxon>
        <taxon>Agaricomycetes</taxon>
        <taxon>Russulales</taxon>
        <taxon>Bondarzewiaceae</taxon>
        <taxon>Heterobasidion</taxon>
        <taxon>Heterobasidion annosum species complex</taxon>
    </lineage>
</organism>
<name>W4JZA4_HETIT</name>